<dbReference type="InterPro" id="IPR036188">
    <property type="entry name" value="FAD/NAD-bd_sf"/>
</dbReference>
<proteinExistence type="predicted"/>
<feature type="region of interest" description="Disordered" evidence="1">
    <location>
        <begin position="76"/>
        <end position="104"/>
    </location>
</feature>
<keyword evidence="4" id="KW-1185">Reference proteome</keyword>
<gene>
    <name evidence="3" type="ORF">GCM10023323_36970</name>
</gene>
<dbReference type="Gene3D" id="3.50.50.60">
    <property type="entry name" value="FAD/NAD(P)-binding domain"/>
    <property type="match status" value="1"/>
</dbReference>
<name>A0ABP9T6Y8_9ACTN</name>
<protein>
    <recommendedName>
        <fullName evidence="2">FAD-binding domain-containing protein</fullName>
    </recommendedName>
</protein>
<evidence type="ECO:0000256" key="1">
    <source>
        <dbReference type="SAM" id="MobiDB-lite"/>
    </source>
</evidence>
<feature type="domain" description="FAD-binding" evidence="2">
    <location>
        <begin position="2"/>
        <end position="37"/>
    </location>
</feature>
<accession>A0ABP9T6Y8</accession>
<evidence type="ECO:0000259" key="2">
    <source>
        <dbReference type="Pfam" id="PF01494"/>
    </source>
</evidence>
<sequence>MNPGWKLGAVETGRAPEIVLASYHEERHPVGRRLLMNTRAQGLLILGRPEARPGGVTEGVHPHRFGVCDRLPVSRSQAAATPLNSGGDSRRRGGVPVDVRGHEE</sequence>
<organism evidence="3 4">
    <name type="scientific">Streptomyces thinghirensis</name>
    <dbReference type="NCBI Taxonomy" id="551547"/>
    <lineage>
        <taxon>Bacteria</taxon>
        <taxon>Bacillati</taxon>
        <taxon>Actinomycetota</taxon>
        <taxon>Actinomycetes</taxon>
        <taxon>Kitasatosporales</taxon>
        <taxon>Streptomycetaceae</taxon>
        <taxon>Streptomyces</taxon>
    </lineage>
</organism>
<evidence type="ECO:0000313" key="3">
    <source>
        <dbReference type="EMBL" id="GAA5210220.1"/>
    </source>
</evidence>
<dbReference type="EMBL" id="BAABJR010000008">
    <property type="protein sequence ID" value="GAA5210220.1"/>
    <property type="molecule type" value="Genomic_DNA"/>
</dbReference>
<comment type="caution">
    <text evidence="3">The sequence shown here is derived from an EMBL/GenBank/DDBJ whole genome shotgun (WGS) entry which is preliminary data.</text>
</comment>
<dbReference type="Proteomes" id="UP001499878">
    <property type="component" value="Unassembled WGS sequence"/>
</dbReference>
<reference evidence="4" key="1">
    <citation type="journal article" date="2019" name="Int. J. Syst. Evol. Microbiol.">
        <title>The Global Catalogue of Microorganisms (GCM) 10K type strain sequencing project: providing services to taxonomists for standard genome sequencing and annotation.</title>
        <authorList>
            <consortium name="The Broad Institute Genomics Platform"/>
            <consortium name="The Broad Institute Genome Sequencing Center for Infectious Disease"/>
            <person name="Wu L."/>
            <person name="Ma J."/>
        </authorList>
    </citation>
    <scope>NUCLEOTIDE SEQUENCE [LARGE SCALE GENOMIC DNA]</scope>
    <source>
        <strain evidence="4">JCM 18306</strain>
    </source>
</reference>
<dbReference type="Pfam" id="PF01494">
    <property type="entry name" value="FAD_binding_3"/>
    <property type="match status" value="1"/>
</dbReference>
<evidence type="ECO:0000313" key="4">
    <source>
        <dbReference type="Proteomes" id="UP001499878"/>
    </source>
</evidence>
<dbReference type="PRINTS" id="PR00420">
    <property type="entry name" value="RNGMNOXGNASE"/>
</dbReference>
<dbReference type="InterPro" id="IPR002938">
    <property type="entry name" value="FAD-bd"/>
</dbReference>